<dbReference type="InterPro" id="IPR001680">
    <property type="entry name" value="WD40_rpt"/>
</dbReference>
<evidence type="ECO:0000256" key="2">
    <source>
        <dbReference type="ARBA" id="ARBA00022737"/>
    </source>
</evidence>
<sequence length="689" mass="74756">MNMRRFLPLLGVGLLALTACDPVTIKSDAVNIGNGLSSANTNVTSNQPSTPVEIGNLLYPKAVAFDKADIKTGVIKADPILVPQGHIVLPAKQDVPSELEGTIRWIGRPLRPGEQKPSDPFEYLDVKDPYTQEGQPAKIYTYIRLRVNDYVEKDKPVALLEDKMSILNVLSALRAMDVAVADEKSARKQVEYYDLEYRSNLKANKEGKAAVPDIEVAKSKAQVTVAESQAESKKAALGKSKVEFDTAQEKLSRHTISPALSGRVQSINKQAGDAIKAGETILQIQDTKHLQIEGAVDVQNLGLIQDGMAVTIQPSRKTGKYLTMPRTSSRPITAIATTRLGPDHLVFVASEDGSVHMWDLKSIKASFKHKEPVRTLACTLPSVAKQFIVTGCDDGKARLWYIGTPKSEAKEFDGHHVGGVLACAISPDGKYCVTSDERDIYLWETATGKKLYKFEERKHVQPVVKLAFLPQGRVVSVGKDNDAACVWKMGDKNATVERSFDHRGGEVSNLGVSDDGNRMLIDQDPTRLNIVTLGDGVTESTLQSPSESNKFAGLALLSPKLNEKGDRVIVTTGSTEGSLQVWKTPTGGGKSAELENLICDDNAQATAAAFSTVGVGGFIVAGTKKGSVYLWKLPDTEELTHVYKGVIPKKGSQVEPNGKTVRIIAELENPTEERWQLLPGDTATVIIQP</sequence>
<dbReference type="Pfam" id="PF00400">
    <property type="entry name" value="WD40"/>
    <property type="match status" value="3"/>
</dbReference>
<dbReference type="InterPro" id="IPR015943">
    <property type="entry name" value="WD40/YVTN_repeat-like_dom_sf"/>
</dbReference>
<dbReference type="SUPFAM" id="SSF50978">
    <property type="entry name" value="WD40 repeat-like"/>
    <property type="match status" value="1"/>
</dbReference>
<name>A0A8E6EV15_9BACT</name>
<dbReference type="SMART" id="SM00320">
    <property type="entry name" value="WD40"/>
    <property type="match status" value="6"/>
</dbReference>
<keyword evidence="2" id="KW-0677">Repeat</keyword>
<evidence type="ECO:0000256" key="1">
    <source>
        <dbReference type="ARBA" id="ARBA00022574"/>
    </source>
</evidence>
<proteinExistence type="predicted"/>
<dbReference type="Proteomes" id="UP000676194">
    <property type="component" value="Chromosome"/>
</dbReference>
<dbReference type="EMBL" id="CP074694">
    <property type="protein sequence ID" value="QVL34354.1"/>
    <property type="molecule type" value="Genomic_DNA"/>
</dbReference>
<dbReference type="Gene3D" id="2.130.10.10">
    <property type="entry name" value="YVTN repeat-like/Quinoprotein amine dehydrogenase"/>
    <property type="match status" value="2"/>
</dbReference>
<keyword evidence="4" id="KW-1185">Reference proteome</keyword>
<dbReference type="AlphaFoldDB" id="A0A8E6EV15"/>
<dbReference type="PROSITE" id="PS51257">
    <property type="entry name" value="PROKAR_LIPOPROTEIN"/>
    <property type="match status" value="1"/>
</dbReference>
<accession>A0A8E6EV15</accession>
<keyword evidence="1" id="KW-0853">WD repeat</keyword>
<dbReference type="InterPro" id="IPR036322">
    <property type="entry name" value="WD40_repeat_dom_sf"/>
</dbReference>
<dbReference type="Gene3D" id="1.10.287.470">
    <property type="entry name" value="Helix hairpin bin"/>
    <property type="match status" value="1"/>
</dbReference>
<organism evidence="3 4">
    <name type="scientific">Telmatocola sphagniphila</name>
    <dbReference type="NCBI Taxonomy" id="1123043"/>
    <lineage>
        <taxon>Bacteria</taxon>
        <taxon>Pseudomonadati</taxon>
        <taxon>Planctomycetota</taxon>
        <taxon>Planctomycetia</taxon>
        <taxon>Gemmatales</taxon>
        <taxon>Gemmataceae</taxon>
    </lineage>
</organism>
<dbReference type="PANTHER" id="PTHR19848:SF8">
    <property type="entry name" value="F-BOX AND WD REPEAT DOMAIN CONTAINING 7"/>
    <property type="match status" value="1"/>
</dbReference>
<dbReference type="PANTHER" id="PTHR19848">
    <property type="entry name" value="WD40 REPEAT PROTEIN"/>
    <property type="match status" value="1"/>
</dbReference>
<reference evidence="3" key="1">
    <citation type="submission" date="2021-05" db="EMBL/GenBank/DDBJ databases">
        <title>Complete genome sequence of the cellulolytic planctomycete Telmatocola sphagniphila SP2T and characterization of the first cellulase from planctomycetes.</title>
        <authorList>
            <person name="Rakitin A.L."/>
            <person name="Beletsky A.V."/>
            <person name="Naumoff D.G."/>
            <person name="Kulichevskaya I.S."/>
            <person name="Mardanov A.V."/>
            <person name="Ravin N.V."/>
            <person name="Dedysh S.N."/>
        </authorList>
    </citation>
    <scope>NUCLEOTIDE SEQUENCE</scope>
    <source>
        <strain evidence="3">SP2T</strain>
    </source>
</reference>
<evidence type="ECO:0000313" key="3">
    <source>
        <dbReference type="EMBL" id="QVL34354.1"/>
    </source>
</evidence>
<evidence type="ECO:0000313" key="4">
    <source>
        <dbReference type="Proteomes" id="UP000676194"/>
    </source>
</evidence>
<dbReference type="RefSeq" id="WP_213499324.1">
    <property type="nucleotide sequence ID" value="NZ_CP074694.1"/>
</dbReference>
<protein>
    <submittedName>
        <fullName evidence="3">HlyD family efflux transporter periplasmic adaptor subunit</fullName>
    </submittedName>
</protein>
<dbReference type="Gene3D" id="2.40.50.100">
    <property type="match status" value="1"/>
</dbReference>
<dbReference type="Gene3D" id="2.40.30.170">
    <property type="match status" value="1"/>
</dbReference>
<gene>
    <name evidence="3" type="ORF">KIH39_10740</name>
</gene>
<dbReference type="KEGG" id="tsph:KIH39_10740"/>